<feature type="chain" id="PRO_5045623379" description="Inhibitor I9 domain-containing protein" evidence="1">
    <location>
        <begin position="24"/>
        <end position="98"/>
    </location>
</feature>
<dbReference type="InterPro" id="IPR037045">
    <property type="entry name" value="S8pro/Inhibitor_I9_sf"/>
</dbReference>
<reference evidence="3 4" key="1">
    <citation type="journal article" date="2023" name="Hortic Res">
        <title>The complete reference genome for grapevine (Vitis vinifera L.) genetics and breeding.</title>
        <authorList>
            <person name="Shi X."/>
            <person name="Cao S."/>
            <person name="Wang X."/>
            <person name="Huang S."/>
            <person name="Wang Y."/>
            <person name="Liu Z."/>
            <person name="Liu W."/>
            <person name="Leng X."/>
            <person name="Peng Y."/>
            <person name="Wang N."/>
            <person name="Wang Y."/>
            <person name="Ma Z."/>
            <person name="Xu X."/>
            <person name="Zhang F."/>
            <person name="Xue H."/>
            <person name="Zhong H."/>
            <person name="Wang Y."/>
            <person name="Zhang K."/>
            <person name="Velt A."/>
            <person name="Avia K."/>
            <person name="Holtgrawe D."/>
            <person name="Grimplet J."/>
            <person name="Matus J.T."/>
            <person name="Ware D."/>
            <person name="Wu X."/>
            <person name="Wang H."/>
            <person name="Liu C."/>
            <person name="Fang Y."/>
            <person name="Rustenholz C."/>
            <person name="Cheng Z."/>
            <person name="Xiao H."/>
            <person name="Zhou Y."/>
        </authorList>
    </citation>
    <scope>NUCLEOTIDE SEQUENCE [LARGE SCALE GENOMIC DNA]</scope>
    <source>
        <strain evidence="4">cv. Pinot noir / PN40024</strain>
        <tissue evidence="3">Leaf</tissue>
    </source>
</reference>
<evidence type="ECO:0000256" key="1">
    <source>
        <dbReference type="SAM" id="SignalP"/>
    </source>
</evidence>
<feature type="signal peptide" evidence="1">
    <location>
        <begin position="1"/>
        <end position="23"/>
    </location>
</feature>
<dbReference type="EMBL" id="CP126656">
    <property type="protein sequence ID" value="WJZ94787.1"/>
    <property type="molecule type" value="Genomic_DNA"/>
</dbReference>
<proteinExistence type="predicted"/>
<name>A0ABY9CI83_VITVI</name>
<accession>A0ABY9CI83</accession>
<keyword evidence="1" id="KW-0732">Signal</keyword>
<dbReference type="Proteomes" id="UP001227230">
    <property type="component" value="Chromosome 9"/>
</dbReference>
<sequence>MMSSFHYWKMLWWIVFSVDRAQAVTLHNYSKSFIGFSAMLTLEQTQKLAKNNSVISVFGSKMNRVHTTHSWDFLGIYSILQYNQLPMALSSHRHQRQS</sequence>
<organism evidence="3 4">
    <name type="scientific">Vitis vinifera</name>
    <name type="common">Grape</name>
    <dbReference type="NCBI Taxonomy" id="29760"/>
    <lineage>
        <taxon>Eukaryota</taxon>
        <taxon>Viridiplantae</taxon>
        <taxon>Streptophyta</taxon>
        <taxon>Embryophyta</taxon>
        <taxon>Tracheophyta</taxon>
        <taxon>Spermatophyta</taxon>
        <taxon>Magnoliopsida</taxon>
        <taxon>eudicotyledons</taxon>
        <taxon>Gunneridae</taxon>
        <taxon>Pentapetalae</taxon>
        <taxon>rosids</taxon>
        <taxon>Vitales</taxon>
        <taxon>Vitaceae</taxon>
        <taxon>Viteae</taxon>
        <taxon>Vitis</taxon>
    </lineage>
</organism>
<evidence type="ECO:0000259" key="2">
    <source>
        <dbReference type="Pfam" id="PF05922"/>
    </source>
</evidence>
<evidence type="ECO:0000313" key="4">
    <source>
        <dbReference type="Proteomes" id="UP001227230"/>
    </source>
</evidence>
<dbReference type="Pfam" id="PF05922">
    <property type="entry name" value="Inhibitor_I9"/>
    <property type="match status" value="1"/>
</dbReference>
<keyword evidence="4" id="KW-1185">Reference proteome</keyword>
<feature type="domain" description="Inhibitor I9" evidence="2">
    <location>
        <begin position="20"/>
        <end position="63"/>
    </location>
</feature>
<dbReference type="Gene3D" id="3.30.70.80">
    <property type="entry name" value="Peptidase S8 propeptide/proteinase inhibitor I9"/>
    <property type="match status" value="1"/>
</dbReference>
<protein>
    <recommendedName>
        <fullName evidence="2">Inhibitor I9 domain-containing protein</fullName>
    </recommendedName>
</protein>
<gene>
    <name evidence="3" type="ORF">VitviT2T_013616</name>
</gene>
<evidence type="ECO:0000313" key="3">
    <source>
        <dbReference type="EMBL" id="WJZ94787.1"/>
    </source>
</evidence>
<dbReference type="InterPro" id="IPR010259">
    <property type="entry name" value="S8pro/Inhibitor_I9"/>
</dbReference>